<evidence type="ECO:0000256" key="2">
    <source>
        <dbReference type="ARBA" id="ARBA00008520"/>
    </source>
</evidence>
<evidence type="ECO:0000313" key="9">
    <source>
        <dbReference type="Proteomes" id="UP001549691"/>
    </source>
</evidence>
<dbReference type="EMBL" id="JBEWZI010000021">
    <property type="protein sequence ID" value="MET7015743.1"/>
    <property type="molecule type" value="Genomic_DNA"/>
</dbReference>
<dbReference type="Proteomes" id="UP001549691">
    <property type="component" value="Unassembled WGS sequence"/>
</dbReference>
<reference evidence="8 9" key="1">
    <citation type="submission" date="2024-07" db="EMBL/GenBank/DDBJ databases">
        <title>Uliginosibacterium flavum JJ3220;KACC:17644.</title>
        <authorList>
            <person name="Kim M.K."/>
        </authorList>
    </citation>
    <scope>NUCLEOTIDE SEQUENCE [LARGE SCALE GENOMIC DNA]</scope>
    <source>
        <strain evidence="8 9">KACC:17644</strain>
    </source>
</reference>
<sequence length="432" mass="46359">MSKKVSRAGQGLLLSLIFIAIPALAAPAKKAAATAPITSNLSIELSSQLGADKGIELAALVERFNAQSKFGRITLTDRSVGQGAQAQLTIIADADDEAALLASRRFKPLWQVMKDAGEPMQTLPVPRYLVPSMLDSAGKVQALPVGLSSPVVFFNKDALRKAGADMSTLPKNWNEWQDVLGKLNQSGVACPMTVSQPVSTLLENASAWNNQAFVVGAGKNEQIAVNGLVQVKHIAKMSTWYKSRYLHYFGRAGEGEDHFTSGECAVLVGPSAAFPSLVRSSAFPIGVSSYPYHDDAYGAPQHTWADGPALWVASGRSALEYKLAASFVRFWLTPQNQVDWQVNAGYLPLSSAGLVATQSSKLLKDELLAQRVAIDQLTFKPTSAFSAASSYGHRAGVRRVLAEEIEAIFADKKPSKQGLDDAVARIRSGRMN</sequence>
<evidence type="ECO:0000256" key="6">
    <source>
        <dbReference type="ARBA" id="ARBA00022729"/>
    </source>
</evidence>
<evidence type="ECO:0000256" key="7">
    <source>
        <dbReference type="SAM" id="SignalP"/>
    </source>
</evidence>
<evidence type="ECO:0000256" key="3">
    <source>
        <dbReference type="ARBA" id="ARBA00011557"/>
    </source>
</evidence>
<proteinExistence type="inferred from homology"/>
<keyword evidence="5" id="KW-0813">Transport</keyword>
<evidence type="ECO:0000256" key="4">
    <source>
        <dbReference type="ARBA" id="ARBA00017470"/>
    </source>
</evidence>
<organism evidence="8 9">
    <name type="scientific">Uliginosibacterium flavum</name>
    <dbReference type="NCBI Taxonomy" id="1396831"/>
    <lineage>
        <taxon>Bacteria</taxon>
        <taxon>Pseudomonadati</taxon>
        <taxon>Pseudomonadota</taxon>
        <taxon>Betaproteobacteria</taxon>
        <taxon>Rhodocyclales</taxon>
        <taxon>Zoogloeaceae</taxon>
        <taxon>Uliginosibacterium</taxon>
    </lineage>
</organism>
<evidence type="ECO:0000256" key="5">
    <source>
        <dbReference type="ARBA" id="ARBA00022448"/>
    </source>
</evidence>
<dbReference type="SUPFAM" id="SSF53850">
    <property type="entry name" value="Periplasmic binding protein-like II"/>
    <property type="match status" value="1"/>
</dbReference>
<evidence type="ECO:0000313" key="8">
    <source>
        <dbReference type="EMBL" id="MET7015743.1"/>
    </source>
</evidence>
<comment type="subcellular location">
    <subcellularLocation>
        <location evidence="1">Periplasm</location>
    </subcellularLocation>
</comment>
<dbReference type="Gene3D" id="3.40.190.10">
    <property type="entry name" value="Periplasmic binding protein-like II"/>
    <property type="match status" value="2"/>
</dbReference>
<feature type="signal peptide" evidence="7">
    <location>
        <begin position="1"/>
        <end position="25"/>
    </location>
</feature>
<evidence type="ECO:0000256" key="1">
    <source>
        <dbReference type="ARBA" id="ARBA00004418"/>
    </source>
</evidence>
<comment type="subunit">
    <text evidence="3">The complex is composed of two ATP-binding proteins (UgpC), two transmembrane proteins (UgpA and UgpE) and a solute-binding protein (UgpB).</text>
</comment>
<dbReference type="InterPro" id="IPR006059">
    <property type="entry name" value="SBP"/>
</dbReference>
<feature type="chain" id="PRO_5045964585" description="sn-glycerol-3-phosphate-binding periplasmic protein UgpB" evidence="7">
    <location>
        <begin position="26"/>
        <end position="432"/>
    </location>
</feature>
<comment type="caution">
    <text evidence="8">The sequence shown here is derived from an EMBL/GenBank/DDBJ whole genome shotgun (WGS) entry which is preliminary data.</text>
</comment>
<dbReference type="InterPro" id="IPR050490">
    <property type="entry name" value="Bact_solute-bd_prot1"/>
</dbReference>
<dbReference type="RefSeq" id="WP_354602198.1">
    <property type="nucleotide sequence ID" value="NZ_JBEWZI010000021.1"/>
</dbReference>
<dbReference type="PANTHER" id="PTHR43649">
    <property type="entry name" value="ARABINOSE-BINDING PROTEIN-RELATED"/>
    <property type="match status" value="1"/>
</dbReference>
<protein>
    <recommendedName>
        <fullName evidence="4">sn-glycerol-3-phosphate-binding periplasmic protein UgpB</fullName>
    </recommendedName>
</protein>
<dbReference type="Pfam" id="PF13416">
    <property type="entry name" value="SBP_bac_8"/>
    <property type="match status" value="1"/>
</dbReference>
<gene>
    <name evidence="8" type="ORF">ABXR19_16250</name>
</gene>
<comment type="similarity">
    <text evidence="2">Belongs to the bacterial solute-binding protein 1 family.</text>
</comment>
<keyword evidence="9" id="KW-1185">Reference proteome</keyword>
<accession>A0ABV2TP81</accession>
<name>A0ABV2TP81_9RHOO</name>
<keyword evidence="6 7" id="KW-0732">Signal</keyword>
<dbReference type="PANTHER" id="PTHR43649:SF31">
    <property type="entry name" value="SN-GLYCEROL-3-PHOSPHATE-BINDING PERIPLASMIC PROTEIN UGPB"/>
    <property type="match status" value="1"/>
</dbReference>